<dbReference type="GO" id="GO:0006508">
    <property type="term" value="P:proteolysis"/>
    <property type="evidence" value="ECO:0007669"/>
    <property type="project" value="UniProtKB-KW"/>
</dbReference>
<keyword evidence="10" id="KW-1185">Reference proteome</keyword>
<comment type="similarity">
    <text evidence="1">Belongs to the peptidase C48 family.</text>
</comment>
<keyword evidence="3" id="KW-0677">Repeat</keyword>
<dbReference type="GO" id="GO:0008234">
    <property type="term" value="F:cysteine-type peptidase activity"/>
    <property type="evidence" value="ECO:0007669"/>
    <property type="project" value="InterPro"/>
</dbReference>
<dbReference type="PANTHER" id="PTHR24198:SF165">
    <property type="entry name" value="ANKYRIN REPEAT-CONTAINING PROTEIN-RELATED"/>
    <property type="match status" value="1"/>
</dbReference>
<feature type="compositionally biased region" description="Low complexity" evidence="7">
    <location>
        <begin position="265"/>
        <end position="289"/>
    </location>
</feature>
<evidence type="ECO:0000256" key="4">
    <source>
        <dbReference type="ARBA" id="ARBA00022801"/>
    </source>
</evidence>
<evidence type="ECO:0000256" key="5">
    <source>
        <dbReference type="ARBA" id="ARBA00023043"/>
    </source>
</evidence>
<dbReference type="PROSITE" id="PS50297">
    <property type="entry name" value="ANK_REP_REGION"/>
    <property type="match status" value="2"/>
</dbReference>
<dbReference type="SUPFAM" id="SSF54001">
    <property type="entry name" value="Cysteine proteinases"/>
    <property type="match status" value="1"/>
</dbReference>
<feature type="compositionally biased region" description="Basic and acidic residues" evidence="7">
    <location>
        <begin position="544"/>
        <end position="563"/>
    </location>
</feature>
<comment type="caution">
    <text evidence="9">The sequence shown here is derived from an EMBL/GenBank/DDBJ whole genome shotgun (WGS) entry which is preliminary data.</text>
</comment>
<dbReference type="PROSITE" id="PS50600">
    <property type="entry name" value="ULP_PROTEASE"/>
    <property type="match status" value="1"/>
</dbReference>
<evidence type="ECO:0000313" key="10">
    <source>
        <dbReference type="Proteomes" id="UP001305414"/>
    </source>
</evidence>
<protein>
    <recommendedName>
        <fullName evidence="8">Ubiquitin-like protease family profile domain-containing protein</fullName>
    </recommendedName>
</protein>
<evidence type="ECO:0000256" key="7">
    <source>
        <dbReference type="SAM" id="MobiDB-lite"/>
    </source>
</evidence>
<dbReference type="InterPro" id="IPR002110">
    <property type="entry name" value="Ankyrin_rpt"/>
</dbReference>
<feature type="region of interest" description="Disordered" evidence="7">
    <location>
        <begin position="1"/>
        <end position="20"/>
    </location>
</feature>
<dbReference type="Gene3D" id="3.40.395.10">
    <property type="entry name" value="Adenoviral Proteinase, Chain A"/>
    <property type="match status" value="1"/>
</dbReference>
<feature type="region of interest" description="Disordered" evidence="7">
    <location>
        <begin position="544"/>
        <end position="578"/>
    </location>
</feature>
<gene>
    <name evidence="9" type="ORF">RRF57_009156</name>
</gene>
<dbReference type="Proteomes" id="UP001305414">
    <property type="component" value="Unassembled WGS sequence"/>
</dbReference>
<dbReference type="Pfam" id="PF02902">
    <property type="entry name" value="Peptidase_C48"/>
    <property type="match status" value="1"/>
</dbReference>
<accession>A0AAN7Z8S9</accession>
<dbReference type="Pfam" id="PF12796">
    <property type="entry name" value="Ank_2"/>
    <property type="match status" value="2"/>
</dbReference>
<proteinExistence type="inferred from homology"/>
<organism evidence="9 10">
    <name type="scientific">Xylaria bambusicola</name>
    <dbReference type="NCBI Taxonomy" id="326684"/>
    <lineage>
        <taxon>Eukaryota</taxon>
        <taxon>Fungi</taxon>
        <taxon>Dikarya</taxon>
        <taxon>Ascomycota</taxon>
        <taxon>Pezizomycotina</taxon>
        <taxon>Sordariomycetes</taxon>
        <taxon>Xylariomycetidae</taxon>
        <taxon>Xylariales</taxon>
        <taxon>Xylariaceae</taxon>
        <taxon>Xylaria</taxon>
    </lineage>
</organism>
<dbReference type="GO" id="GO:0019783">
    <property type="term" value="F:ubiquitin-like protein peptidase activity"/>
    <property type="evidence" value="ECO:0007669"/>
    <property type="project" value="UniProtKB-ARBA"/>
</dbReference>
<keyword evidence="5 6" id="KW-0040">ANK repeat</keyword>
<dbReference type="Gene3D" id="1.25.40.20">
    <property type="entry name" value="Ankyrin repeat-containing domain"/>
    <property type="match status" value="2"/>
</dbReference>
<evidence type="ECO:0000313" key="9">
    <source>
        <dbReference type="EMBL" id="KAK5633442.1"/>
    </source>
</evidence>
<dbReference type="InterPro" id="IPR036770">
    <property type="entry name" value="Ankyrin_rpt-contain_sf"/>
</dbReference>
<dbReference type="PANTHER" id="PTHR24198">
    <property type="entry name" value="ANKYRIN REPEAT AND PROTEIN KINASE DOMAIN-CONTAINING PROTEIN"/>
    <property type="match status" value="1"/>
</dbReference>
<feature type="repeat" description="ANK" evidence="6">
    <location>
        <begin position="993"/>
        <end position="1025"/>
    </location>
</feature>
<keyword evidence="2" id="KW-0645">Protease</keyword>
<evidence type="ECO:0000259" key="8">
    <source>
        <dbReference type="PROSITE" id="PS50600"/>
    </source>
</evidence>
<evidence type="ECO:0000256" key="6">
    <source>
        <dbReference type="PROSITE-ProRule" id="PRU00023"/>
    </source>
</evidence>
<name>A0AAN7Z8S9_9PEZI</name>
<evidence type="ECO:0000256" key="1">
    <source>
        <dbReference type="ARBA" id="ARBA00005234"/>
    </source>
</evidence>
<feature type="domain" description="Ubiquitin-like protease family profile" evidence="8">
    <location>
        <begin position="310"/>
        <end position="464"/>
    </location>
</feature>
<dbReference type="PROSITE" id="PS50088">
    <property type="entry name" value="ANK_REPEAT"/>
    <property type="match status" value="2"/>
</dbReference>
<keyword evidence="4" id="KW-0378">Hydrolase</keyword>
<feature type="region of interest" description="Disordered" evidence="7">
    <location>
        <begin position="239"/>
        <end position="302"/>
    </location>
</feature>
<dbReference type="EMBL" id="JAWHQM010000032">
    <property type="protein sequence ID" value="KAK5633442.1"/>
    <property type="molecule type" value="Genomic_DNA"/>
</dbReference>
<evidence type="ECO:0000256" key="2">
    <source>
        <dbReference type="ARBA" id="ARBA00022670"/>
    </source>
</evidence>
<reference evidence="9 10" key="1">
    <citation type="submission" date="2023-10" db="EMBL/GenBank/DDBJ databases">
        <title>Draft genome sequence of Xylaria bambusicola isolate GMP-LS, the root and basal stem rot pathogen of sugarcane in Indonesia.</title>
        <authorList>
            <person name="Selvaraj P."/>
            <person name="Muralishankar V."/>
            <person name="Muruganantham S."/>
            <person name="Sp S."/>
            <person name="Haryani S."/>
            <person name="Lau K.J.X."/>
            <person name="Naqvi N.I."/>
        </authorList>
    </citation>
    <scope>NUCLEOTIDE SEQUENCE [LARGE SCALE GENOMIC DNA]</scope>
    <source>
        <strain evidence="9">GMP-LS</strain>
    </source>
</reference>
<dbReference type="AlphaFoldDB" id="A0AAN7Z8S9"/>
<dbReference type="InterPro" id="IPR038765">
    <property type="entry name" value="Papain-like_cys_pep_sf"/>
</dbReference>
<evidence type="ECO:0000256" key="3">
    <source>
        <dbReference type="ARBA" id="ARBA00022737"/>
    </source>
</evidence>
<feature type="compositionally biased region" description="Low complexity" evidence="7">
    <location>
        <begin position="564"/>
        <end position="578"/>
    </location>
</feature>
<dbReference type="SMART" id="SM00248">
    <property type="entry name" value="ANK"/>
    <property type="match status" value="6"/>
</dbReference>
<dbReference type="InterPro" id="IPR003653">
    <property type="entry name" value="Peptidase_C48_C"/>
</dbReference>
<feature type="compositionally biased region" description="Polar residues" evidence="7">
    <location>
        <begin position="1"/>
        <end position="11"/>
    </location>
</feature>
<sequence length="1227" mass="135655">MLDLTSSPSSKMDSRGRTPADLDVADLDNALLLISPQAAQEIRDFRDSLKNLQSRQRIEHCQRKRDDLLSCHKDLEAVFVCYGLVFQTCSIKKQGEAWDKFDEIVVQSREASKCLKSLIGVSDFWGKEVIIHYNFLSRYRTYCDELYAIARQIPWDEAVAILNQSINQRIRKNDGRTRMKESSNPIERQDLAYVKAYVKTTKHRQPAFPGLRPGYGRDKYGLIVRAKFAEELRALSPLPSSSSQQLLDPKPTLGGDGYDGSTLVPSPLLPSSQQCSPSPSKAASVESNGPSPPSSPPLETSPSRPLITSAWLSAVPLSLLDEGKWVDDRIVNAYMYVLAVKHPGTCFLNSHFLGQYDSEMKKWRPESGKHPLSSDFVLMPVNDKHHWSLLVMYKRFLTGTSTGEWVVCFLDSLGLSHEETFVCWKNYLEACGNKLMVRKIDVKVPQQTNRTDCGVYVLGFAKEFLKKPWGFTDAVDRGKHLDWKISAPLLRKDIRAILAAVSDATTDNDKATGGDSCGDFGVCHSGAEITESLGDDVVNNDDEYRWERGNKGGEDDIDRKAESRSASPPTSSIRTSSSPCVVEGVSDFATPFSSPSALETPSSASLIFDLGARAPAGRVSVPEERDSMIEDRLFAMFTTLLDQEQIDLHTLSAAVHRVLERVHHSQPTQVSAKLVDLPPRSAGLGADRILDEVPGTIAGKTTKRKRRSDRKDKYNSHEIARSRFPSIQKSSPWGRLSGYLSSKDVQLPLYISQGKTNISTQNRLAPSKTPSTLISYRASEKLKIPGTQSEISSQLNFPDPKLLHPLNISSPLLNVTPIAAGGTTVDSVPPIWDPLWQLDYNIGPQLQLAMQLRVSDTAPSIIFAIRGNIDGLKYLFSQGLASPKDVSNTRGYSLIRWALYGGMHQYETVQFLLSQGACIDKDSYEHVWDFVLRGKCNEKELQALRCITESEDRNWIEEQNFPLVHMIILGLSNKSLMEELVVNPNAVHAVDAQGRTALDWATAGAQLQEMKLLIAHGSNLNTMDIDGRTTVLHAVDSHVEEALRIILEAGADPNPKMPEGLFRSSPLTSASFGGLAGMVRLLIFYGADINACNPEGWTALHWAASIQNAECANILLEHGANMDQVSSNGHTPFTTAIIHNSHTVLKLFVYQYYVGSEKGPQLLPIIAEHADVETMSILASSLVLKQCLGLSGVAAGCKILQQRKDYDERLCHAFGELCYSAPLSALE</sequence>
<dbReference type="SUPFAM" id="SSF48403">
    <property type="entry name" value="Ankyrin repeat"/>
    <property type="match status" value="1"/>
</dbReference>
<feature type="repeat" description="ANK" evidence="6">
    <location>
        <begin position="1095"/>
        <end position="1127"/>
    </location>
</feature>